<feature type="domain" description="Secretin/TonB short N-terminal" evidence="8">
    <location>
        <begin position="42"/>
        <end position="93"/>
    </location>
</feature>
<dbReference type="Pfam" id="PF07715">
    <property type="entry name" value="Plug"/>
    <property type="match status" value="1"/>
</dbReference>
<keyword evidence="10" id="KW-1185">Reference proteome</keyword>
<dbReference type="SUPFAM" id="SSF49464">
    <property type="entry name" value="Carboxypeptidase regulatory domain-like"/>
    <property type="match status" value="1"/>
</dbReference>
<evidence type="ECO:0000256" key="1">
    <source>
        <dbReference type="ARBA" id="ARBA00004571"/>
    </source>
</evidence>
<evidence type="ECO:0000313" key="10">
    <source>
        <dbReference type="Proteomes" id="UP000645390"/>
    </source>
</evidence>
<organism evidence="9 10">
    <name type="scientific">Pedobacter mendelii</name>
    <dbReference type="NCBI Taxonomy" id="1908240"/>
    <lineage>
        <taxon>Bacteria</taxon>
        <taxon>Pseudomonadati</taxon>
        <taxon>Bacteroidota</taxon>
        <taxon>Sphingobacteriia</taxon>
        <taxon>Sphingobacteriales</taxon>
        <taxon>Sphingobacteriaceae</taxon>
        <taxon>Pedobacter</taxon>
    </lineage>
</organism>
<dbReference type="InterPro" id="IPR023997">
    <property type="entry name" value="TonB-dep_OMP_SusC/RagA_CS"/>
</dbReference>
<dbReference type="Pfam" id="PF07660">
    <property type="entry name" value="STN"/>
    <property type="match status" value="1"/>
</dbReference>
<evidence type="ECO:0000256" key="2">
    <source>
        <dbReference type="ARBA" id="ARBA00022448"/>
    </source>
</evidence>
<gene>
    <name evidence="9" type="ORF">GCM10008119_16900</name>
</gene>
<evidence type="ECO:0000313" key="9">
    <source>
        <dbReference type="EMBL" id="GGI25286.1"/>
    </source>
</evidence>
<dbReference type="InterPro" id="IPR037066">
    <property type="entry name" value="Plug_dom_sf"/>
</dbReference>
<keyword evidence="3 7" id="KW-1134">Transmembrane beta strand</keyword>
<keyword evidence="2 7" id="KW-0813">Transport</keyword>
<evidence type="ECO:0000256" key="4">
    <source>
        <dbReference type="ARBA" id="ARBA00022692"/>
    </source>
</evidence>
<dbReference type="Gene3D" id="2.60.40.1120">
    <property type="entry name" value="Carboxypeptidase-like, regulatory domain"/>
    <property type="match status" value="1"/>
</dbReference>
<dbReference type="InterPro" id="IPR008969">
    <property type="entry name" value="CarboxyPept-like_regulatory"/>
</dbReference>
<dbReference type="Gene3D" id="2.40.170.20">
    <property type="entry name" value="TonB-dependent receptor, beta-barrel domain"/>
    <property type="match status" value="1"/>
</dbReference>
<evidence type="ECO:0000259" key="8">
    <source>
        <dbReference type="SMART" id="SM00965"/>
    </source>
</evidence>
<comment type="similarity">
    <text evidence="7">Belongs to the TonB-dependent receptor family.</text>
</comment>
<evidence type="ECO:0000256" key="5">
    <source>
        <dbReference type="ARBA" id="ARBA00023136"/>
    </source>
</evidence>
<dbReference type="Proteomes" id="UP000645390">
    <property type="component" value="Unassembled WGS sequence"/>
</dbReference>
<dbReference type="InterPro" id="IPR011662">
    <property type="entry name" value="Secretin/TonB_short_N"/>
</dbReference>
<dbReference type="NCBIfam" id="TIGR04056">
    <property type="entry name" value="OMP_RagA_SusC"/>
    <property type="match status" value="1"/>
</dbReference>
<dbReference type="SMART" id="SM00965">
    <property type="entry name" value="STN"/>
    <property type="match status" value="1"/>
</dbReference>
<evidence type="ECO:0000256" key="3">
    <source>
        <dbReference type="ARBA" id="ARBA00022452"/>
    </source>
</evidence>
<protein>
    <submittedName>
        <fullName evidence="9">SusC/RagA family TonB-linked outer membrane protein</fullName>
    </submittedName>
</protein>
<evidence type="ECO:0000256" key="7">
    <source>
        <dbReference type="PROSITE-ProRule" id="PRU01360"/>
    </source>
</evidence>
<comment type="subcellular location">
    <subcellularLocation>
        <location evidence="1 7">Cell outer membrane</location>
        <topology evidence="1 7">Multi-pass membrane protein</topology>
    </subcellularLocation>
</comment>
<dbReference type="Gene3D" id="2.170.130.10">
    <property type="entry name" value="TonB-dependent receptor, plug domain"/>
    <property type="match status" value="1"/>
</dbReference>
<dbReference type="PROSITE" id="PS52016">
    <property type="entry name" value="TONB_DEPENDENT_REC_3"/>
    <property type="match status" value="1"/>
</dbReference>
<evidence type="ECO:0000256" key="6">
    <source>
        <dbReference type="ARBA" id="ARBA00023237"/>
    </source>
</evidence>
<reference evidence="10" key="1">
    <citation type="journal article" date="2019" name="Int. J. Syst. Evol. Microbiol.">
        <title>The Global Catalogue of Microorganisms (GCM) 10K type strain sequencing project: providing services to taxonomists for standard genome sequencing and annotation.</title>
        <authorList>
            <consortium name="The Broad Institute Genomics Platform"/>
            <consortium name="The Broad Institute Genome Sequencing Center for Infectious Disease"/>
            <person name="Wu L."/>
            <person name="Ma J."/>
        </authorList>
    </citation>
    <scope>NUCLEOTIDE SEQUENCE [LARGE SCALE GENOMIC DNA]</scope>
    <source>
        <strain evidence="10">CCM 8939</strain>
    </source>
</reference>
<dbReference type="SUPFAM" id="SSF56935">
    <property type="entry name" value="Porins"/>
    <property type="match status" value="1"/>
</dbReference>
<sequence>MLLLITAILQVSANSFAQKVTLNEKNAPLIKVFNEIRLQTGYDFLFSASTLKGARPVNLNLKDAELKDVLEKIFDAQPLKYSIEDKSVVVSPKIETLTEKLSRAFITAIVVKGRVVDSAGAVIGATVRLEGNQSFITITDDFGDFRFVNVSAGVYKLTITSIGYEKQEIIFNASNADINEQIILKRAPTVLQTVNVVNTGYQQISAERITGAYDNIKKEQLEKPSVNIASRLIGTTAGMQVSLDVNGRPNIKVRGQSTLFAGSFNGGPSNQPLVVVDGFPVKGAIDIYSTLNPNDVESIDILKDAAASSVWGAKAANGVIVITTKKGKNNSPLKIEFSAFTSLARKVDVDYLTGFAPSSETVAYEQFAFQKWGARILTNSYANNYFKQNEASINLNENYLGFLSSAQLATNLNQLGSQDNRKQITDELLANPTTHQYNLTLSGGGKNINNLVSILAEQVQSNFQGTSNYRYAVNYRASANIFKWLDFNLSSTFQIQKATTNGVGTGDIQGIYPYELLKKPDGSLTDVHKYYQPILDRFVPLSKFPYSFSYNPIQEINERDFSQKDMIGRLQAGLVFKILNGLTYNPQIQYENFNIIGKIYQSDKTFRTRQRINESAFWNLQPTGTVSPSLPLGGTLDQSRTTTEAYNFRNQVNFSRTFGNDHEINAVAGTEISRSVGQSFTNPTTFGYNDKTLTVGTFPYGPGTPLPAVSTNIQGFNSFQYTNSFSYSVQKFYSVFANAAYTYKGKYTLSGSYRTDASNLIAADPEYRSSPFFSMGLRYNIIGENFMKNISWLDRLTLRATYGRTGNVDNSTSPFTLLNLAGTPNQYTNAFTATVANQGNPTLTWEKTATLNLGLDYAVLNNRLYGKIDVYRKKGTDLIAQIPVSSIVGATTQKFNNAAMTNRGIEITLGTSLPIKGADISWNGSFNASYNSNKITRLFNTNYQAFSLVNGGSASYVEGYSATTVWAYKYLGLVLPGSIPGGPNAPAVQGPSGPASLTSAPVGDARGFLERLGPQDAPYNFGMTNSFKVYDFNLSFIVTARAGGIFRSQFFNYPSSGRTTPPNNQLSKVLNGDPNQILTLPSNPNDATFNSWITFYPYLSYNYVSSSLIRLQELNLSYNIPAKLLNKVHVRGAQLTFQGNNLYTWLANDTGIDPDYPTNPLTGFGTVRPRAQYTFGIKFQL</sequence>
<comment type="caution">
    <text evidence="9">The sequence shown here is derived from an EMBL/GenBank/DDBJ whole genome shotgun (WGS) entry which is preliminary data.</text>
</comment>
<dbReference type="InterPro" id="IPR012910">
    <property type="entry name" value="Plug_dom"/>
</dbReference>
<dbReference type="InterPro" id="IPR023996">
    <property type="entry name" value="TonB-dep_OMP_SusC/RagA"/>
</dbReference>
<dbReference type="EMBL" id="BMDJ01000004">
    <property type="protein sequence ID" value="GGI25286.1"/>
    <property type="molecule type" value="Genomic_DNA"/>
</dbReference>
<dbReference type="Pfam" id="PF13620">
    <property type="entry name" value="CarboxypepD_reg"/>
    <property type="match status" value="1"/>
</dbReference>
<proteinExistence type="inferred from homology"/>
<keyword evidence="5 7" id="KW-0472">Membrane</keyword>
<dbReference type="InterPro" id="IPR039426">
    <property type="entry name" value="TonB-dep_rcpt-like"/>
</dbReference>
<accession>A0ABQ2BG45</accession>
<dbReference type="InterPro" id="IPR036942">
    <property type="entry name" value="Beta-barrel_TonB_sf"/>
</dbReference>
<keyword evidence="4 7" id="KW-0812">Transmembrane</keyword>
<dbReference type="NCBIfam" id="TIGR04057">
    <property type="entry name" value="SusC_RagA_signa"/>
    <property type="match status" value="1"/>
</dbReference>
<keyword evidence="6 7" id="KW-0998">Cell outer membrane</keyword>
<name>A0ABQ2BG45_9SPHI</name>